<comment type="caution">
    <text evidence="2">The sequence shown here is derived from an EMBL/GenBank/DDBJ whole genome shotgun (WGS) entry which is preliminary data.</text>
</comment>
<reference evidence="2" key="1">
    <citation type="submission" date="2022-11" db="EMBL/GenBank/DDBJ databases">
        <authorList>
            <person name="Kikuchi T."/>
        </authorList>
    </citation>
    <scope>NUCLEOTIDE SEQUENCE</scope>
    <source>
        <strain evidence="2">PS1010</strain>
    </source>
</reference>
<feature type="transmembrane region" description="Helical" evidence="1">
    <location>
        <begin position="195"/>
        <end position="217"/>
    </location>
</feature>
<evidence type="ECO:0000313" key="3">
    <source>
        <dbReference type="Proteomes" id="UP001152747"/>
    </source>
</evidence>
<dbReference type="OrthoDB" id="5813614at2759"/>
<dbReference type="Proteomes" id="UP001152747">
    <property type="component" value="Unassembled WGS sequence"/>
</dbReference>
<evidence type="ECO:0000256" key="1">
    <source>
        <dbReference type="SAM" id="Phobius"/>
    </source>
</evidence>
<keyword evidence="1" id="KW-0472">Membrane</keyword>
<gene>
    <name evidence="2" type="ORF">CAMP_LOCUS17483</name>
</gene>
<dbReference type="AlphaFoldDB" id="A0A9P1J1H7"/>
<keyword evidence="1" id="KW-1133">Transmembrane helix</keyword>
<name>A0A9P1J1H7_9PELO</name>
<sequence>MYYVNLLFGIFSIIELGKSCELHCRQINEYLCAGEHLLTPSFINRVQGIADLLFSICRYDPDDGKTYKVMHDSSLKNSNFRPSFSITLTECNSQQIDFQKAIEQNHRKWMNSDCQIDSFLLLLVQNDTVYPHLTIRKHPTLQFEVERSYNLSLLDEITEISLIKMEEAIRTQPYNQNASEDFETLQDIKSHWPTWALVVVVVCIILSLLAFFLGNYITKRATPIRNKSQTQNAGKRERKWGAGFSGGLWAAA</sequence>
<accession>A0A9P1J1H7</accession>
<evidence type="ECO:0000313" key="2">
    <source>
        <dbReference type="EMBL" id="CAI5454846.1"/>
    </source>
</evidence>
<proteinExistence type="predicted"/>
<keyword evidence="1" id="KW-0812">Transmembrane</keyword>
<keyword evidence="3" id="KW-1185">Reference proteome</keyword>
<protein>
    <submittedName>
        <fullName evidence="2">Uncharacterized protein</fullName>
    </submittedName>
</protein>
<organism evidence="2 3">
    <name type="scientific">Caenorhabditis angaria</name>
    <dbReference type="NCBI Taxonomy" id="860376"/>
    <lineage>
        <taxon>Eukaryota</taxon>
        <taxon>Metazoa</taxon>
        <taxon>Ecdysozoa</taxon>
        <taxon>Nematoda</taxon>
        <taxon>Chromadorea</taxon>
        <taxon>Rhabditida</taxon>
        <taxon>Rhabditina</taxon>
        <taxon>Rhabditomorpha</taxon>
        <taxon>Rhabditoidea</taxon>
        <taxon>Rhabditidae</taxon>
        <taxon>Peloderinae</taxon>
        <taxon>Caenorhabditis</taxon>
    </lineage>
</organism>
<dbReference type="EMBL" id="CANHGI010000006">
    <property type="protein sequence ID" value="CAI5454846.1"/>
    <property type="molecule type" value="Genomic_DNA"/>
</dbReference>